<dbReference type="PROSITE" id="PS50237">
    <property type="entry name" value="HECT"/>
    <property type="match status" value="1"/>
</dbReference>
<feature type="compositionally biased region" description="Gly residues" evidence="8">
    <location>
        <begin position="1"/>
        <end position="12"/>
    </location>
</feature>
<dbReference type="Proteomes" id="UP000660262">
    <property type="component" value="Unassembled WGS sequence"/>
</dbReference>
<dbReference type="GO" id="GO:0000209">
    <property type="term" value="P:protein polyubiquitination"/>
    <property type="evidence" value="ECO:0007669"/>
    <property type="project" value="InterPro"/>
</dbReference>
<evidence type="ECO:0000256" key="7">
    <source>
        <dbReference type="PROSITE-ProRule" id="PRU00104"/>
    </source>
</evidence>
<dbReference type="SMART" id="SM00119">
    <property type="entry name" value="HECTc"/>
    <property type="match status" value="1"/>
</dbReference>
<feature type="active site" description="Glycyl thioester intermediate" evidence="7">
    <location>
        <position position="1089"/>
    </location>
</feature>
<dbReference type="EMBL" id="BNJQ01000037">
    <property type="protein sequence ID" value="GHP11895.1"/>
    <property type="molecule type" value="Genomic_DNA"/>
</dbReference>
<dbReference type="GO" id="GO:0006511">
    <property type="term" value="P:ubiquitin-dependent protein catabolic process"/>
    <property type="evidence" value="ECO:0007669"/>
    <property type="project" value="TreeGrafter"/>
</dbReference>
<feature type="compositionally biased region" description="Basic and acidic residues" evidence="8">
    <location>
        <begin position="22"/>
        <end position="31"/>
    </location>
</feature>
<dbReference type="AlphaFoldDB" id="A0A830HZ71"/>
<dbReference type="CDD" id="cd00078">
    <property type="entry name" value="HECTc"/>
    <property type="match status" value="1"/>
</dbReference>
<keyword evidence="4 7" id="KW-0833">Ubl conjugation pathway</keyword>
<feature type="region of interest" description="Disordered" evidence="8">
    <location>
        <begin position="530"/>
        <end position="559"/>
    </location>
</feature>
<dbReference type="Gene3D" id="3.30.2160.10">
    <property type="entry name" value="Hect, E3 ligase catalytic domain"/>
    <property type="match status" value="1"/>
</dbReference>
<comment type="similarity">
    <text evidence="6">Belongs to the UPL family.</text>
</comment>
<proteinExistence type="inferred from homology"/>
<dbReference type="Pfam" id="PF00632">
    <property type="entry name" value="HECT"/>
    <property type="match status" value="1"/>
</dbReference>
<dbReference type="OrthoDB" id="8068875at2759"/>
<comment type="catalytic activity">
    <reaction evidence="1">
        <text>S-ubiquitinyl-[E2 ubiquitin-conjugating enzyme]-L-cysteine + [acceptor protein]-L-lysine = [E2 ubiquitin-conjugating enzyme]-L-cysteine + N(6)-ubiquitinyl-[acceptor protein]-L-lysine.</text>
        <dbReference type="EC" id="2.3.2.26"/>
    </reaction>
</comment>
<dbReference type="InterPro" id="IPR035983">
    <property type="entry name" value="Hect_E3_ubiquitin_ligase"/>
</dbReference>
<evidence type="ECO:0000313" key="11">
    <source>
        <dbReference type="Proteomes" id="UP000660262"/>
    </source>
</evidence>
<organism evidence="10 11">
    <name type="scientific">Pycnococcus provasolii</name>
    <dbReference type="NCBI Taxonomy" id="41880"/>
    <lineage>
        <taxon>Eukaryota</taxon>
        <taxon>Viridiplantae</taxon>
        <taxon>Chlorophyta</taxon>
        <taxon>Pseudoscourfieldiophyceae</taxon>
        <taxon>Pseudoscourfieldiales</taxon>
        <taxon>Pycnococcaceae</taxon>
        <taxon>Pycnococcus</taxon>
    </lineage>
</organism>
<dbReference type="Gene3D" id="3.90.1750.10">
    <property type="entry name" value="Hect, E3 ligase catalytic domains"/>
    <property type="match status" value="1"/>
</dbReference>
<feature type="compositionally biased region" description="Acidic residues" evidence="8">
    <location>
        <begin position="543"/>
        <end position="559"/>
    </location>
</feature>
<dbReference type="GO" id="GO:0061630">
    <property type="term" value="F:ubiquitin protein ligase activity"/>
    <property type="evidence" value="ECO:0007669"/>
    <property type="project" value="UniProtKB-EC"/>
</dbReference>
<evidence type="ECO:0000256" key="2">
    <source>
        <dbReference type="ARBA" id="ARBA00012485"/>
    </source>
</evidence>
<dbReference type="FunFam" id="3.30.2410.10:FF:000011">
    <property type="entry name" value="Putative Ubiquitin-protein ligase E3C"/>
    <property type="match status" value="1"/>
</dbReference>
<evidence type="ECO:0000256" key="8">
    <source>
        <dbReference type="SAM" id="MobiDB-lite"/>
    </source>
</evidence>
<dbReference type="SUPFAM" id="SSF56204">
    <property type="entry name" value="Hect, E3 ligase catalytic domain"/>
    <property type="match status" value="1"/>
</dbReference>
<keyword evidence="3" id="KW-0808">Transferase</keyword>
<dbReference type="PANTHER" id="PTHR45700">
    <property type="entry name" value="UBIQUITIN-PROTEIN LIGASE E3C"/>
    <property type="match status" value="1"/>
</dbReference>
<dbReference type="InterPro" id="IPR000569">
    <property type="entry name" value="HECT_dom"/>
</dbReference>
<dbReference type="Gene3D" id="3.30.2410.10">
    <property type="entry name" value="Hect, E3 ligase catalytic domain"/>
    <property type="match status" value="1"/>
</dbReference>
<reference evidence="10" key="1">
    <citation type="submission" date="2020-10" db="EMBL/GenBank/DDBJ databases">
        <title>Unveiling of a novel bifunctional photoreceptor, Dualchrome1, isolated from a cosmopolitan green alga.</title>
        <authorList>
            <person name="Suzuki S."/>
            <person name="Kawachi M."/>
        </authorList>
    </citation>
    <scope>NUCLEOTIDE SEQUENCE</scope>
    <source>
        <strain evidence="10">NIES 2893</strain>
    </source>
</reference>
<dbReference type="PANTHER" id="PTHR45700:SF6">
    <property type="entry name" value="E3 UBIQUITIN-PROTEIN LIGASE UPL6"/>
    <property type="match status" value="1"/>
</dbReference>
<dbReference type="InterPro" id="IPR044611">
    <property type="entry name" value="E3A/B/C-like"/>
</dbReference>
<evidence type="ECO:0000313" key="10">
    <source>
        <dbReference type="EMBL" id="GHP11895.1"/>
    </source>
</evidence>
<evidence type="ECO:0000256" key="5">
    <source>
        <dbReference type="ARBA" id="ARBA00057703"/>
    </source>
</evidence>
<feature type="compositionally biased region" description="Gly residues" evidence="8">
    <location>
        <begin position="532"/>
        <end position="542"/>
    </location>
</feature>
<evidence type="ECO:0000259" key="9">
    <source>
        <dbReference type="PROSITE" id="PS50237"/>
    </source>
</evidence>
<sequence>MFRGGGSGGGFHGRSSVSLRGRSGEDDRSSLLEKASKERALRRSLKLRSSSALIMQKWVRGFLARIRITRECLLFFRNSHASSQPQPQQGSGLIRALFMAFALDPRAVTHEDIAAALVHISPSLSELDNHIKVATYLRMLIQILTYAPIDAVDGIAKLLTNTHAEAALVRTARAQKLFAPLAQAVAHAQTMDCKDVVRTAAADVCAAFLRITPPTITTTKDIHALADAMLVIPQFAADALIPALTKAGNHANALERLAGAAAASAAARRLDEPSSSSSSVDGDTRARRTAEGLALIGNLADIVRATGDTASPQTNAALMHALADAAGAVRGGKSALVDASLVGWCAARATASGGAVALAAARVVLVVLAAAPSPAARSQMLTQLAFHVDPISGKSLVVQIWTACAACFASGTWPTRANTVDASTMTAAHTMPTPMETDDEHTSRSKNWQHGAAALLVFCRLYAYRLATCDVEEFFAAGEARSSASGGNGAVIHASRSLLPPSDAAVVVGVCRTSLERLLWTESEKWVLGDNGRVGGGGGGGGVDDDDSDVDDDDVDDEDGDLAWCSDDPFAVASANEASPSSASPHNASVYALYRQLILWLGRVMGMLRRVNDQRAFVDRGDFYAQPHVINLGDSRAALDLAAAAVTGVSPSTSTSSPGTTATALGLREPLAKKVRRLLRRAPFLLPFLDRVRIFRGLVSRDREEARRRGMQMQMDAANRARFQPRALGFDPAMWMEDEEEEERAGPIFQAPSHVHVQRGQLLEDGFRELNKLTSTGWKRQMRIAFKNEHGVAEAGIDGGGLFKDFIGELTKDAFAPGRGLFCETDNHELYPNPKSDVDVGADHLAYFSFLGRVIGKALYEEVLVDLPFASFFLTKILGRRANDLDDLPSLDGAMYKSLKFLQRYSGDARDLSLTFTASRSGAEVEEAPLIPDGENVAVTSENKLRYIHLVAHLRLNVALKNQSAAFLRGMSDVVDPMWLRMFDERELQVLIAGADADGGSVDVSDWRRQTTYGGGYSDGHDVVKLFWRVMDGMSADERKAVLKFATACSRAPVLGFGALEPKFCIHRSMDGGSTGTGEITRLPSASTCMNLLKLPPYRDEGVLRDKLLYAAQSGAGFDLS</sequence>
<keyword evidence="11" id="KW-1185">Reference proteome</keyword>
<comment type="function">
    <text evidence="5">Probable E3 ubiquitin-protein ligase which mediates ubiquitination and subsequent proteasomal degradation of target proteins.</text>
</comment>
<dbReference type="FunFam" id="3.30.2160.10:FF:000002">
    <property type="entry name" value="Putative Ubiquitin-protein ligase E3C"/>
    <property type="match status" value="1"/>
</dbReference>
<dbReference type="EC" id="2.3.2.26" evidence="2"/>
<feature type="domain" description="HECT" evidence="9">
    <location>
        <begin position="779"/>
        <end position="1121"/>
    </location>
</feature>
<protein>
    <recommendedName>
        <fullName evidence="2">HECT-type E3 ubiquitin transferase</fullName>
        <ecNumber evidence="2">2.3.2.26</ecNumber>
    </recommendedName>
</protein>
<name>A0A830HZ71_9CHLO</name>
<evidence type="ECO:0000256" key="3">
    <source>
        <dbReference type="ARBA" id="ARBA00022679"/>
    </source>
</evidence>
<accession>A0A830HZ71</accession>
<gene>
    <name evidence="10" type="ORF">PPROV_001062200</name>
</gene>
<feature type="region of interest" description="Disordered" evidence="8">
    <location>
        <begin position="1"/>
        <end position="31"/>
    </location>
</feature>
<evidence type="ECO:0000256" key="6">
    <source>
        <dbReference type="ARBA" id="ARBA00061247"/>
    </source>
</evidence>
<evidence type="ECO:0000256" key="1">
    <source>
        <dbReference type="ARBA" id="ARBA00000885"/>
    </source>
</evidence>
<evidence type="ECO:0000256" key="4">
    <source>
        <dbReference type="ARBA" id="ARBA00022786"/>
    </source>
</evidence>
<comment type="caution">
    <text evidence="10">The sequence shown here is derived from an EMBL/GenBank/DDBJ whole genome shotgun (WGS) entry which is preliminary data.</text>
</comment>